<accession>A0A1I7Z9V4</accession>
<keyword evidence="4" id="KW-1185">Reference proteome</keyword>
<proteinExistence type="predicted"/>
<evidence type="ECO:0000256" key="1">
    <source>
        <dbReference type="ARBA" id="ARBA00022737"/>
    </source>
</evidence>
<evidence type="ECO:0000313" key="5">
    <source>
        <dbReference type="WBParaSite" id="L893_g24267.t1"/>
    </source>
</evidence>
<keyword evidence="2" id="KW-0175">Coiled coil</keyword>
<dbReference type="PANTHER" id="PTHR11915">
    <property type="entry name" value="SPECTRIN/FILAMIN RELATED CYTOSKELETAL PROTEIN"/>
    <property type="match status" value="1"/>
</dbReference>
<dbReference type="Gene3D" id="1.20.58.60">
    <property type="match status" value="5"/>
</dbReference>
<evidence type="ECO:0000256" key="2">
    <source>
        <dbReference type="SAM" id="Coils"/>
    </source>
</evidence>
<feature type="compositionally biased region" description="Basic and acidic residues" evidence="3">
    <location>
        <begin position="555"/>
        <end position="570"/>
    </location>
</feature>
<feature type="region of interest" description="Disordered" evidence="3">
    <location>
        <begin position="514"/>
        <end position="570"/>
    </location>
</feature>
<dbReference type="Pfam" id="PF00435">
    <property type="entry name" value="Spectrin"/>
    <property type="match status" value="4"/>
</dbReference>
<sequence length="570" mass="64830">MTAYASPDTVAEAQALIDAHQERLAEIDGRQEEIRELHDFGKKIAAEQPEHKADIQRSQRRVQKIEHEIRQTWERENLRLRKALEVQRFHDHANLAENWLAAKEAFVAQRDCAESLESVDELLDKHLNFEKTLRAQSTKIDALQEDAKAIIERDNENRDRVETRLEEVQLRYSALLSAVSQRELKLKDSRKLHDFIRRCGELITWMNAKLQLAYDESYIDPTNLRSKLQKHLAFDAELEASEGRLDAIKEEGDALLRSNLDDKESVRAQLQEVVSGWDELKKKSALKSKALREAYEAHQLNRKLEDLDKWLDRVEHDLSTDDHGKDLISVEALLKKQDALEGEIAARSDAIDETVNKAVLLKQQNYSNVDALVTTAEELRLRYSGLKEPCLIRRENLEEARRLFEWHSEANEQMGWLQEKMPQIQSSDYGNTLLQAQSLHKKHQILEQEIHSHESVIGHVRDSGLEMVAAGHFAAAEIQKKINAMVALGGERADGLAAGEDAPDPELGLREHAAASTVAPQEAPDPRAGDPLARIGHRTRQGLRTGDGCRGALRCRRDPKEDQRHGRAAP</sequence>
<name>A0A1I7Z9V4_9BILA</name>
<organism evidence="4 5">
    <name type="scientific">Steinernema glaseri</name>
    <dbReference type="NCBI Taxonomy" id="37863"/>
    <lineage>
        <taxon>Eukaryota</taxon>
        <taxon>Metazoa</taxon>
        <taxon>Ecdysozoa</taxon>
        <taxon>Nematoda</taxon>
        <taxon>Chromadorea</taxon>
        <taxon>Rhabditida</taxon>
        <taxon>Tylenchina</taxon>
        <taxon>Panagrolaimomorpha</taxon>
        <taxon>Strongyloidoidea</taxon>
        <taxon>Steinernematidae</taxon>
        <taxon>Steinernema</taxon>
    </lineage>
</organism>
<evidence type="ECO:0000313" key="4">
    <source>
        <dbReference type="Proteomes" id="UP000095287"/>
    </source>
</evidence>
<keyword evidence="1" id="KW-0677">Repeat</keyword>
<dbReference type="SMART" id="SM00150">
    <property type="entry name" value="SPEC"/>
    <property type="match status" value="5"/>
</dbReference>
<dbReference type="InterPro" id="IPR002017">
    <property type="entry name" value="Spectrin_repeat"/>
</dbReference>
<dbReference type="CDD" id="cd00176">
    <property type="entry name" value="SPEC"/>
    <property type="match status" value="2"/>
</dbReference>
<feature type="coiled-coil region" evidence="2">
    <location>
        <begin position="133"/>
        <end position="171"/>
    </location>
</feature>
<dbReference type="InterPro" id="IPR018159">
    <property type="entry name" value="Spectrin/alpha-actinin"/>
</dbReference>
<dbReference type="AlphaFoldDB" id="A0A1I7Z9V4"/>
<protein>
    <submittedName>
        <fullName evidence="5">PH domain-containing protein</fullName>
    </submittedName>
</protein>
<dbReference type="Proteomes" id="UP000095287">
    <property type="component" value="Unplaced"/>
</dbReference>
<evidence type="ECO:0000256" key="3">
    <source>
        <dbReference type="SAM" id="MobiDB-lite"/>
    </source>
</evidence>
<dbReference type="SUPFAM" id="SSF46966">
    <property type="entry name" value="Spectrin repeat"/>
    <property type="match status" value="3"/>
</dbReference>
<dbReference type="WBParaSite" id="L893_g24267.t1">
    <property type="protein sequence ID" value="L893_g24267.t1"/>
    <property type="gene ID" value="L893_g24267"/>
</dbReference>
<reference evidence="5" key="1">
    <citation type="submission" date="2016-11" db="UniProtKB">
        <authorList>
            <consortium name="WormBaseParasite"/>
        </authorList>
    </citation>
    <scope>IDENTIFICATION</scope>
</reference>